<protein>
    <recommendedName>
        <fullName evidence="4">HTH gntR-type domain-containing protein</fullName>
    </recommendedName>
</protein>
<dbReference type="InterPro" id="IPR036390">
    <property type="entry name" value="WH_DNA-bd_sf"/>
</dbReference>
<keyword evidence="1" id="KW-0805">Transcription regulation</keyword>
<name>A0A162M2U9_9PROT</name>
<dbReference type="PANTHER" id="PTHR43537">
    <property type="entry name" value="TRANSCRIPTIONAL REGULATOR, GNTR FAMILY"/>
    <property type="match status" value="1"/>
</dbReference>
<evidence type="ECO:0000256" key="1">
    <source>
        <dbReference type="ARBA" id="ARBA00023015"/>
    </source>
</evidence>
<dbReference type="InterPro" id="IPR036388">
    <property type="entry name" value="WH-like_DNA-bd_sf"/>
</dbReference>
<dbReference type="PANTHER" id="PTHR43537:SF49">
    <property type="entry name" value="TRANSCRIPTIONAL REGULATORY PROTEIN"/>
    <property type="match status" value="1"/>
</dbReference>
<dbReference type="OrthoDB" id="9789310at2"/>
<dbReference type="SUPFAM" id="SSF46785">
    <property type="entry name" value="Winged helix' DNA-binding domain"/>
    <property type="match status" value="1"/>
</dbReference>
<reference evidence="5 6" key="1">
    <citation type="submission" date="2015-12" db="EMBL/GenBank/DDBJ databases">
        <title>Genome sequence of Tistrella mobilis MCCC 1A02139.</title>
        <authorList>
            <person name="Lu L."/>
            <person name="Lai Q."/>
            <person name="Shao Z."/>
            <person name="Qian P."/>
        </authorList>
    </citation>
    <scope>NUCLEOTIDE SEQUENCE [LARGE SCALE GENOMIC DNA]</scope>
    <source>
        <strain evidence="5 6">MCCC 1A02139</strain>
    </source>
</reference>
<evidence type="ECO:0000313" key="5">
    <source>
        <dbReference type="EMBL" id="KYO57891.1"/>
    </source>
</evidence>
<dbReference type="PRINTS" id="PR00035">
    <property type="entry name" value="HTHGNTR"/>
</dbReference>
<evidence type="ECO:0000259" key="4">
    <source>
        <dbReference type="PROSITE" id="PS50949"/>
    </source>
</evidence>
<dbReference type="InterPro" id="IPR008920">
    <property type="entry name" value="TF_FadR/GntR_C"/>
</dbReference>
<comment type="caution">
    <text evidence="5">The sequence shown here is derived from an EMBL/GenBank/DDBJ whole genome shotgun (WGS) entry which is preliminary data.</text>
</comment>
<dbReference type="CDD" id="cd07377">
    <property type="entry name" value="WHTH_GntR"/>
    <property type="match status" value="1"/>
</dbReference>
<dbReference type="InterPro" id="IPR011711">
    <property type="entry name" value="GntR_C"/>
</dbReference>
<dbReference type="GO" id="GO:0003677">
    <property type="term" value="F:DNA binding"/>
    <property type="evidence" value="ECO:0007669"/>
    <property type="project" value="UniProtKB-KW"/>
</dbReference>
<dbReference type="SMART" id="SM00895">
    <property type="entry name" value="FCD"/>
    <property type="match status" value="1"/>
</dbReference>
<dbReference type="Proteomes" id="UP000075787">
    <property type="component" value="Unassembled WGS sequence"/>
</dbReference>
<dbReference type="GO" id="GO:0003700">
    <property type="term" value="F:DNA-binding transcription factor activity"/>
    <property type="evidence" value="ECO:0007669"/>
    <property type="project" value="InterPro"/>
</dbReference>
<dbReference type="SMART" id="SM00345">
    <property type="entry name" value="HTH_GNTR"/>
    <property type="match status" value="1"/>
</dbReference>
<evidence type="ECO:0000256" key="2">
    <source>
        <dbReference type="ARBA" id="ARBA00023125"/>
    </source>
</evidence>
<dbReference type="Gene3D" id="1.10.10.10">
    <property type="entry name" value="Winged helix-like DNA-binding domain superfamily/Winged helix DNA-binding domain"/>
    <property type="match status" value="1"/>
</dbReference>
<keyword evidence="2" id="KW-0238">DNA-binding</keyword>
<dbReference type="EMBL" id="LPZR01000001">
    <property type="protein sequence ID" value="KYO57891.1"/>
    <property type="molecule type" value="Genomic_DNA"/>
</dbReference>
<evidence type="ECO:0000313" key="6">
    <source>
        <dbReference type="Proteomes" id="UP000075787"/>
    </source>
</evidence>
<keyword evidence="3" id="KW-0804">Transcription</keyword>
<dbReference type="GeneID" id="97242163"/>
<dbReference type="Gene3D" id="1.20.120.530">
    <property type="entry name" value="GntR ligand-binding domain-like"/>
    <property type="match status" value="1"/>
</dbReference>
<gene>
    <name evidence="5" type="ORF">AUP44_00170</name>
</gene>
<dbReference type="PROSITE" id="PS50949">
    <property type="entry name" value="HTH_GNTR"/>
    <property type="match status" value="1"/>
</dbReference>
<dbReference type="Pfam" id="PF07729">
    <property type="entry name" value="FCD"/>
    <property type="match status" value="1"/>
</dbReference>
<proteinExistence type="predicted"/>
<dbReference type="InterPro" id="IPR000524">
    <property type="entry name" value="Tscrpt_reg_HTH_GntR"/>
</dbReference>
<accession>A0A162M2U9</accession>
<feature type="domain" description="HTH gntR-type" evidence="4">
    <location>
        <begin position="10"/>
        <end position="77"/>
    </location>
</feature>
<sequence>MTEQTRPRRPTIAESVQKRLADDILSGELPPGSVIEETHLADRYGVSRTPVREAVRRLAESGLIETRPRQRAVVARPTMSSVLEMFEVMAELEGLCARLAARRITERGRAALQQACADAHAQAVKGDVNAYYEVNERFHELIYEAAHNRYLEQETRRLRDRLRPYRLHQGRSPGRLGRSDDEHGEVMAAILAGEADRAADLMRAHVVIQGDVLRDFILRPPPGLAETG</sequence>
<dbReference type="AlphaFoldDB" id="A0A162M2U9"/>
<dbReference type="SUPFAM" id="SSF48008">
    <property type="entry name" value="GntR ligand-binding domain-like"/>
    <property type="match status" value="1"/>
</dbReference>
<dbReference type="Pfam" id="PF00392">
    <property type="entry name" value="GntR"/>
    <property type="match status" value="1"/>
</dbReference>
<organism evidence="5 6">
    <name type="scientific">Tistrella mobilis</name>
    <dbReference type="NCBI Taxonomy" id="171437"/>
    <lineage>
        <taxon>Bacteria</taxon>
        <taxon>Pseudomonadati</taxon>
        <taxon>Pseudomonadota</taxon>
        <taxon>Alphaproteobacteria</taxon>
        <taxon>Geminicoccales</taxon>
        <taxon>Geminicoccaceae</taxon>
        <taxon>Tistrella</taxon>
    </lineage>
</organism>
<evidence type="ECO:0000256" key="3">
    <source>
        <dbReference type="ARBA" id="ARBA00023163"/>
    </source>
</evidence>
<dbReference type="RefSeq" id="WP_062760938.1">
    <property type="nucleotide sequence ID" value="NZ_CP121027.1"/>
</dbReference>